<protein>
    <submittedName>
        <fullName evidence="1">Uncharacterized protein</fullName>
    </submittedName>
</protein>
<evidence type="ECO:0000313" key="1">
    <source>
        <dbReference type="EMBL" id="QHU00498.1"/>
    </source>
</evidence>
<dbReference type="EMBL" id="MN740327">
    <property type="protein sequence ID" value="QHU00498.1"/>
    <property type="molecule type" value="Genomic_DNA"/>
</dbReference>
<reference evidence="1" key="1">
    <citation type="journal article" date="2020" name="Nature">
        <title>Giant virus diversity and host interactions through global metagenomics.</title>
        <authorList>
            <person name="Schulz F."/>
            <person name="Roux S."/>
            <person name="Paez-Espino D."/>
            <person name="Jungbluth S."/>
            <person name="Walsh D.A."/>
            <person name="Denef V.J."/>
            <person name="McMahon K.D."/>
            <person name="Konstantinidis K.T."/>
            <person name="Eloe-Fadrosh E.A."/>
            <person name="Kyrpides N.C."/>
            <person name="Woyke T."/>
        </authorList>
    </citation>
    <scope>NUCLEOTIDE SEQUENCE</scope>
    <source>
        <strain evidence="1">GVMAG-M-3300025860-20</strain>
    </source>
</reference>
<proteinExistence type="predicted"/>
<organism evidence="1">
    <name type="scientific">viral metagenome</name>
    <dbReference type="NCBI Taxonomy" id="1070528"/>
    <lineage>
        <taxon>unclassified sequences</taxon>
        <taxon>metagenomes</taxon>
        <taxon>organismal metagenomes</taxon>
    </lineage>
</organism>
<sequence>MKIFLPQMFSRYPIGIYGSKEDAINMALYPAYKDYMLLTHETEFLTKEEFLIQINIRHKLQKLYKDKGSVVGPEMTILRQDVPESVEDTVYEKFDTIIEIDMNSKGALSKFAEAVICGAEIQGVLSANEISFPGNGSNDSELIYAFLSAVNNVCDYGTTLIITTEDTIDKYVCCLHTNGYDEV</sequence>
<name>A0A6C0J917_9ZZZZ</name>
<accession>A0A6C0J917</accession>
<dbReference type="AlphaFoldDB" id="A0A6C0J917"/>